<gene>
    <name evidence="3" type="ORF">BDK89_3068</name>
</gene>
<reference evidence="3 4" key="1">
    <citation type="submission" date="2019-03" db="EMBL/GenBank/DDBJ databases">
        <title>Sequencing the genomes of 1000 actinobacteria strains.</title>
        <authorList>
            <person name="Klenk H.-P."/>
        </authorList>
    </citation>
    <scope>NUCLEOTIDE SEQUENCE [LARGE SCALE GENOMIC DNA]</scope>
    <source>
        <strain evidence="3 4">DSM 18936</strain>
    </source>
</reference>
<accession>A0A4V3EJ91</accession>
<dbReference type="Proteomes" id="UP000294558">
    <property type="component" value="Unassembled WGS sequence"/>
</dbReference>
<name>A0A4V3EJ91_9ACTN</name>
<feature type="domain" description="DUF4097" evidence="2">
    <location>
        <begin position="15"/>
        <end position="250"/>
    </location>
</feature>
<protein>
    <submittedName>
        <fullName evidence="3">Putative adhesin</fullName>
    </submittedName>
</protein>
<dbReference type="Pfam" id="PF13349">
    <property type="entry name" value="DUF4097"/>
    <property type="match status" value="1"/>
</dbReference>
<feature type="compositionally biased region" description="Basic and acidic residues" evidence="1">
    <location>
        <begin position="220"/>
        <end position="234"/>
    </location>
</feature>
<evidence type="ECO:0000313" key="4">
    <source>
        <dbReference type="Proteomes" id="UP000294558"/>
    </source>
</evidence>
<keyword evidence="4" id="KW-1185">Reference proteome</keyword>
<dbReference type="EMBL" id="SOAU01000001">
    <property type="protein sequence ID" value="TDT17458.1"/>
    <property type="molecule type" value="Genomic_DNA"/>
</dbReference>
<comment type="caution">
    <text evidence="3">The sequence shown here is derived from an EMBL/GenBank/DDBJ whole genome shotgun (WGS) entry which is preliminary data.</text>
</comment>
<sequence>MSERYEFAVGDRASLDVRTHASAVDVFVAEAGRVVVTVDQPDRWSISNVGDAVVVAPAGKRGRRSGRLAIEVPPGTRVDFKSASADLRVEGDLGALALATASGDLRHHGRCASLAMSTASGDLRSFGCDGDVEITTVSGDVDLGDVGGRVEITTTSGDIRLGEVAGELAVGSTSGDVRVRRADGTELAVRTISGDVRIGLPTGIRVIPELTTFTGSTRLPEPRRDTGQDDERPRRLVRLTVKSVSGDIDVQRAD</sequence>
<evidence type="ECO:0000313" key="3">
    <source>
        <dbReference type="EMBL" id="TDT17458.1"/>
    </source>
</evidence>
<dbReference type="InterPro" id="IPR025164">
    <property type="entry name" value="Toastrack_DUF4097"/>
</dbReference>
<organism evidence="3 4">
    <name type="scientific">Ilumatobacter fluminis</name>
    <dbReference type="NCBI Taxonomy" id="467091"/>
    <lineage>
        <taxon>Bacteria</taxon>
        <taxon>Bacillati</taxon>
        <taxon>Actinomycetota</taxon>
        <taxon>Acidimicrobiia</taxon>
        <taxon>Acidimicrobiales</taxon>
        <taxon>Ilumatobacteraceae</taxon>
        <taxon>Ilumatobacter</taxon>
    </lineage>
</organism>
<evidence type="ECO:0000256" key="1">
    <source>
        <dbReference type="SAM" id="MobiDB-lite"/>
    </source>
</evidence>
<evidence type="ECO:0000259" key="2">
    <source>
        <dbReference type="Pfam" id="PF13349"/>
    </source>
</evidence>
<dbReference type="AlphaFoldDB" id="A0A4V3EJ91"/>
<proteinExistence type="predicted"/>
<feature type="region of interest" description="Disordered" evidence="1">
    <location>
        <begin position="215"/>
        <end position="235"/>
    </location>
</feature>
<dbReference type="RefSeq" id="WP_166657602.1">
    <property type="nucleotide sequence ID" value="NZ_SOAU01000001.1"/>
</dbReference>